<feature type="region of interest" description="Disordered" evidence="5">
    <location>
        <begin position="1032"/>
        <end position="1092"/>
    </location>
</feature>
<dbReference type="InterPro" id="IPR014001">
    <property type="entry name" value="Helicase_ATP-bd"/>
</dbReference>
<feature type="region of interest" description="Disordered" evidence="5">
    <location>
        <begin position="495"/>
        <end position="516"/>
    </location>
</feature>
<accession>A0A9W8M8G5</accession>
<keyword evidence="1" id="KW-0547">Nucleotide-binding</keyword>
<dbReference type="GO" id="GO:0016787">
    <property type="term" value="F:hydrolase activity"/>
    <property type="evidence" value="ECO:0007669"/>
    <property type="project" value="UniProtKB-KW"/>
</dbReference>
<dbReference type="InterPro" id="IPR000330">
    <property type="entry name" value="SNF2_N"/>
</dbReference>
<feature type="compositionally biased region" description="Low complexity" evidence="5">
    <location>
        <begin position="1289"/>
        <end position="1300"/>
    </location>
</feature>
<name>A0A9W8M8G5_9FUNG</name>
<dbReference type="InterPro" id="IPR049730">
    <property type="entry name" value="SNF2/RAD54-like_C"/>
</dbReference>
<feature type="region of interest" description="Disordered" evidence="5">
    <location>
        <begin position="1281"/>
        <end position="1310"/>
    </location>
</feature>
<dbReference type="FunFam" id="3.40.50.10810:FF:000094">
    <property type="entry name" value="DNA excision repair protein ERCC-6"/>
    <property type="match status" value="1"/>
</dbReference>
<sequence length="1520" mass="165685">MSGNRENLASHELQSLSELGVQVVEQHALEQSVRVRATHDLNEREREAEHKRLVRTEIALDRKLEQLDKANESAHKAAVTTARHHNAMAKVEKLEEEVGQLRSECAHIKRRIQGIEARTSGDSVEPAVFVKQEPVDVGRFAATETVNNELLAMLVPRRRAAMAVGSRRYGSDDTDNIDNSDHEHSDADPAASDIESDAYMPSSRHDRAQVRVGLPRSTKRKVTESSDASDASYQEDESAGVLNPASDIGSEDNLSFGDMATDDDVAALDRQTRLGIYTRESDTYDDGNELVYQERVFAWCVTRWKARQAAGDVESAAPSDTDGSVMAEVDGQLVSKAQLSREPFLADPGASDYKIKAHEQSAPSLYVPRQIWDKLLEYQKAALRWMYTLHQQGAGGILGDEMGLGKTVQVAAFLASMYHSQLLDRPSIVVCPATLMRQWVREFHTWWPALRVVILHSTGHGIKHVSDYDGGGSDGDARDLSYNLGGDVDVKPRAGTQAAARGANPRDGGWHSASDVGSATGASGVTLGYDSADEYEYDAYGSRLRRKRKPKGTIDWRKRQAKPKKKQRPVTEAARESLRRAELLVDRVHKHGHIVVVTYSGLQVYRDVLLRRKWGYAVLDEGHMIRNPDAEATLACKGLDTRHRILVTGTPIQNNLTELWSLFDYIFPGRLGTLPVFNNQFVIPITTGGYASANSLQVRAGYRCACILRDLIDPYLLRRLKADVAQDLPQKTEHVLFCRLTPMQRSAYIGFLRSNDMDRILSGRLQMLFGVDVARKICDHPDLLLLSTLPGAAITHREASGKGVRQDSSPHAGRGRSRGGTSETGSDSEDAAAAAANGEHLPPDYGDWRKSGKLTIVRALLEMWKPHGHKVLIFSQTRQMLDIIERTIAAMPQMVYRRMDGTTPVQHRSAMVDEYNADSNIFVFLLTTKVGGLGINLTGADRVILYSPDWNPSSDMQARERAWRLGQTRDVAIYRLMTAGTIEEKIYNRQIYKQLLSNKVLSDPNQKRFFHSQSVRDLFALAGFDQNADMANRAGTGAGSRADGYTAQDRRNEAGGGDSDLEQMTETGRMFSNARLYPTDNTDVLGDNDGSEGIGSIGGVVRLEAYEPPANESGNTSSEANGGNNETASGNPPEGAASEDRVLQSLFKMSGVHSALKHDAIISSKDDESQAIEQEAERIAGEARRVLRDSQRSRRELDVNVPTWTGMSGQAGMPSARSGASGGLGASGVAPPPSMSMRNNLPIEARSSVSFAIGKRVSGASTSGGHAGDSAIYNPAMLARRSAADRRPPSSSVVSSLSLDNRARQTSHSQFGNHAVSGVYGVGSNSTLSSTSLLAGLKARSADVRGASAATESGRRADLCGKSSPISPAWQHGQNRPARRDQIQRLPSSGAPQSRGSGVVGSQGAATRPHGTAPGQRASGDVRGAGQSSSRQPSGLPLSDKEKLVVRQIRDILVEKGGEVSNAALVERFRAEFSLSELPRLNELARRVADLESREASTRRIGIGRIVQKVWKLRSGTSDV</sequence>
<dbReference type="GO" id="GO:0005634">
    <property type="term" value="C:nucleus"/>
    <property type="evidence" value="ECO:0007669"/>
    <property type="project" value="TreeGrafter"/>
</dbReference>
<feature type="region of interest" description="Disordered" evidence="5">
    <location>
        <begin position="1203"/>
        <end position="1233"/>
    </location>
</feature>
<dbReference type="Gene3D" id="3.40.50.300">
    <property type="entry name" value="P-loop containing nucleotide triphosphate hydrolases"/>
    <property type="match status" value="1"/>
</dbReference>
<evidence type="ECO:0000256" key="2">
    <source>
        <dbReference type="ARBA" id="ARBA00022801"/>
    </source>
</evidence>
<keyword evidence="4" id="KW-0175">Coiled coil</keyword>
<dbReference type="EMBL" id="JANBUY010000011">
    <property type="protein sequence ID" value="KAJ2867782.1"/>
    <property type="molecule type" value="Genomic_DNA"/>
</dbReference>
<evidence type="ECO:0000256" key="5">
    <source>
        <dbReference type="SAM" id="MobiDB-lite"/>
    </source>
</evidence>
<dbReference type="PROSITE" id="PS51192">
    <property type="entry name" value="HELICASE_ATP_BIND_1"/>
    <property type="match status" value="1"/>
</dbReference>
<feature type="region of interest" description="Disordered" evidence="5">
    <location>
        <begin position="164"/>
        <end position="257"/>
    </location>
</feature>
<dbReference type="PROSITE" id="PS51194">
    <property type="entry name" value="HELICASE_CTER"/>
    <property type="match status" value="1"/>
</dbReference>
<feature type="region of interest" description="Disordered" evidence="5">
    <location>
        <begin position="546"/>
        <end position="573"/>
    </location>
</feature>
<dbReference type="Pfam" id="PF00176">
    <property type="entry name" value="SNF2-rel_dom"/>
    <property type="match status" value="1"/>
</dbReference>
<feature type="compositionally biased region" description="Low complexity" evidence="5">
    <location>
        <begin position="1393"/>
        <end position="1404"/>
    </location>
</feature>
<feature type="coiled-coil region" evidence="4">
    <location>
        <begin position="53"/>
        <end position="111"/>
    </location>
</feature>
<feature type="region of interest" description="Disordered" evidence="5">
    <location>
        <begin position="1108"/>
        <end position="1138"/>
    </location>
</feature>
<feature type="compositionally biased region" description="Low complexity" evidence="5">
    <location>
        <begin position="819"/>
        <end position="836"/>
    </location>
</feature>
<proteinExistence type="predicted"/>
<evidence type="ECO:0000313" key="8">
    <source>
        <dbReference type="EMBL" id="KAJ2867782.1"/>
    </source>
</evidence>
<dbReference type="GO" id="GO:0008094">
    <property type="term" value="F:ATP-dependent activity, acting on DNA"/>
    <property type="evidence" value="ECO:0007669"/>
    <property type="project" value="TreeGrafter"/>
</dbReference>
<dbReference type="Gene3D" id="3.40.50.10810">
    <property type="entry name" value="Tandem AAA-ATPase domain"/>
    <property type="match status" value="2"/>
</dbReference>
<feature type="region of interest" description="Disordered" evidence="5">
    <location>
        <begin position="797"/>
        <end position="844"/>
    </location>
</feature>
<feature type="compositionally biased region" description="Polar residues" evidence="5">
    <location>
        <begin position="1112"/>
        <end position="1130"/>
    </location>
</feature>
<dbReference type="SUPFAM" id="SSF52540">
    <property type="entry name" value="P-loop containing nucleoside triphosphate hydrolases"/>
    <property type="match status" value="2"/>
</dbReference>
<evidence type="ECO:0000256" key="4">
    <source>
        <dbReference type="SAM" id="Coils"/>
    </source>
</evidence>
<gene>
    <name evidence="8" type="primary">rhp26</name>
    <name evidence="8" type="ORF">GGH94_000558</name>
</gene>
<comment type="caution">
    <text evidence="8">The sequence shown here is derived from an EMBL/GenBank/DDBJ whole genome shotgun (WGS) entry which is preliminary data.</text>
</comment>
<keyword evidence="9" id="KW-1185">Reference proteome</keyword>
<dbReference type="InterPro" id="IPR050496">
    <property type="entry name" value="SNF2_RAD54_helicase_repair"/>
</dbReference>
<feature type="region of interest" description="Disordered" evidence="5">
    <location>
        <begin position="1340"/>
        <end position="1439"/>
    </location>
</feature>
<dbReference type="CDD" id="cd18793">
    <property type="entry name" value="SF2_C_SNF"/>
    <property type="match status" value="1"/>
</dbReference>
<protein>
    <submittedName>
        <fullName evidence="8">DNA repair protein rhp26</fullName>
    </submittedName>
</protein>
<keyword evidence="2" id="KW-0378">Hydrolase</keyword>
<evidence type="ECO:0000313" key="9">
    <source>
        <dbReference type="Proteomes" id="UP001140074"/>
    </source>
</evidence>
<dbReference type="SMART" id="SM00490">
    <property type="entry name" value="HELICc"/>
    <property type="match status" value="1"/>
</dbReference>
<feature type="domain" description="Helicase C-terminal" evidence="7">
    <location>
        <begin position="855"/>
        <end position="1016"/>
    </location>
</feature>
<feature type="compositionally biased region" description="Basic residues" evidence="5">
    <location>
        <begin position="559"/>
        <end position="568"/>
    </location>
</feature>
<evidence type="ECO:0000256" key="3">
    <source>
        <dbReference type="ARBA" id="ARBA00022840"/>
    </source>
</evidence>
<dbReference type="SMART" id="SM00487">
    <property type="entry name" value="DEXDc"/>
    <property type="match status" value="1"/>
</dbReference>
<organism evidence="8 9">
    <name type="scientific">Coemansia aciculifera</name>
    <dbReference type="NCBI Taxonomy" id="417176"/>
    <lineage>
        <taxon>Eukaryota</taxon>
        <taxon>Fungi</taxon>
        <taxon>Fungi incertae sedis</taxon>
        <taxon>Zoopagomycota</taxon>
        <taxon>Kickxellomycotina</taxon>
        <taxon>Kickxellomycetes</taxon>
        <taxon>Kickxellales</taxon>
        <taxon>Kickxellaceae</taxon>
        <taxon>Coemansia</taxon>
    </lineage>
</organism>
<dbReference type="GO" id="GO:0005524">
    <property type="term" value="F:ATP binding"/>
    <property type="evidence" value="ECO:0007669"/>
    <property type="project" value="InterPro"/>
</dbReference>
<dbReference type="InterPro" id="IPR027417">
    <property type="entry name" value="P-loop_NTPase"/>
</dbReference>
<reference evidence="8" key="1">
    <citation type="submission" date="2022-07" db="EMBL/GenBank/DDBJ databases">
        <title>Phylogenomic reconstructions and comparative analyses of Kickxellomycotina fungi.</title>
        <authorList>
            <person name="Reynolds N.K."/>
            <person name="Stajich J.E."/>
            <person name="Barry K."/>
            <person name="Grigoriev I.V."/>
            <person name="Crous P."/>
            <person name="Smith M.E."/>
        </authorList>
    </citation>
    <scope>NUCLEOTIDE SEQUENCE</scope>
    <source>
        <strain evidence="8">RSA 476</strain>
    </source>
</reference>
<dbReference type="PANTHER" id="PTHR45629:SF7">
    <property type="entry name" value="DNA EXCISION REPAIR PROTEIN ERCC-6-RELATED"/>
    <property type="match status" value="1"/>
</dbReference>
<evidence type="ECO:0000259" key="7">
    <source>
        <dbReference type="PROSITE" id="PS51194"/>
    </source>
</evidence>
<feature type="domain" description="Helicase ATP-binding" evidence="6">
    <location>
        <begin position="387"/>
        <end position="669"/>
    </location>
</feature>
<dbReference type="Proteomes" id="UP001140074">
    <property type="component" value="Unassembled WGS sequence"/>
</dbReference>
<evidence type="ECO:0000256" key="1">
    <source>
        <dbReference type="ARBA" id="ARBA00022741"/>
    </source>
</evidence>
<dbReference type="GO" id="GO:0006283">
    <property type="term" value="P:transcription-coupled nucleotide-excision repair"/>
    <property type="evidence" value="ECO:0007669"/>
    <property type="project" value="TreeGrafter"/>
</dbReference>
<dbReference type="InterPro" id="IPR038718">
    <property type="entry name" value="SNF2-like_sf"/>
</dbReference>
<evidence type="ECO:0000259" key="6">
    <source>
        <dbReference type="PROSITE" id="PS51192"/>
    </source>
</evidence>
<dbReference type="Pfam" id="PF00271">
    <property type="entry name" value="Helicase_C"/>
    <property type="match status" value="1"/>
</dbReference>
<dbReference type="PANTHER" id="PTHR45629">
    <property type="entry name" value="SNF2/RAD54 FAMILY MEMBER"/>
    <property type="match status" value="1"/>
</dbReference>
<dbReference type="InterPro" id="IPR001650">
    <property type="entry name" value="Helicase_C-like"/>
</dbReference>
<keyword evidence="3" id="KW-0067">ATP-binding</keyword>